<keyword evidence="7" id="KW-1185">Reference proteome</keyword>
<keyword evidence="2 4" id="KW-0694">RNA-binding</keyword>
<dbReference type="Gene3D" id="3.30.70.330">
    <property type="match status" value="1"/>
</dbReference>
<feature type="domain" description="RRM" evidence="5">
    <location>
        <begin position="19"/>
        <end position="97"/>
    </location>
</feature>
<evidence type="ECO:0000259" key="5">
    <source>
        <dbReference type="PROSITE" id="PS50102"/>
    </source>
</evidence>
<evidence type="ECO:0000313" key="7">
    <source>
        <dbReference type="Proteomes" id="UP001497392"/>
    </source>
</evidence>
<comment type="subcellular location">
    <subcellularLocation>
        <location evidence="1">Nucleus</location>
        <location evidence="1">Nucleolus</location>
    </subcellularLocation>
</comment>
<gene>
    <name evidence="6" type="primary">g8985</name>
    <name evidence="6" type="ORF">VP750_LOCUS8067</name>
</gene>
<protein>
    <submittedName>
        <fullName evidence="6">G8985 protein</fullName>
    </submittedName>
</protein>
<dbReference type="CDD" id="cd12307">
    <property type="entry name" value="RRM_NIFK_like"/>
    <property type="match status" value="1"/>
</dbReference>
<reference evidence="6 7" key="1">
    <citation type="submission" date="2024-06" db="EMBL/GenBank/DDBJ databases">
        <authorList>
            <person name="Kraege A."/>
            <person name="Thomma B."/>
        </authorList>
    </citation>
    <scope>NUCLEOTIDE SEQUENCE [LARGE SCALE GENOMIC DNA]</scope>
</reference>
<dbReference type="InterPro" id="IPR035979">
    <property type="entry name" value="RBD_domain_sf"/>
</dbReference>
<dbReference type="EMBL" id="CAXHTA020000016">
    <property type="protein sequence ID" value="CAL5226161.1"/>
    <property type="molecule type" value="Genomic_DNA"/>
</dbReference>
<sequence>MSTAAQPSTSGKEDEQPSRVLYIGHLPHGFYEEQIKGFFSQFGNVTNVRVSRNKKTGKAKHYAFLEFQYADVAATAAEAMHDYMLFTQKLVVRVVPSKEVHKDLWKGSNRKFSKIPWHKIEVQRHNAERTPEQQQQRLERALRRDKQRQKRILDAGIEYDYKPLEAAVPPKAKHIRIE</sequence>
<dbReference type="InterPro" id="IPR012677">
    <property type="entry name" value="Nucleotide-bd_a/b_plait_sf"/>
</dbReference>
<comment type="caution">
    <text evidence="6">The sequence shown here is derived from an EMBL/GenBank/DDBJ whole genome shotgun (WGS) entry which is preliminary data.</text>
</comment>
<evidence type="ECO:0000256" key="3">
    <source>
        <dbReference type="ARBA" id="ARBA00023242"/>
    </source>
</evidence>
<evidence type="ECO:0000256" key="4">
    <source>
        <dbReference type="PROSITE-ProRule" id="PRU00176"/>
    </source>
</evidence>
<evidence type="ECO:0000256" key="2">
    <source>
        <dbReference type="ARBA" id="ARBA00022884"/>
    </source>
</evidence>
<dbReference type="Proteomes" id="UP001497392">
    <property type="component" value="Unassembled WGS sequence"/>
</dbReference>
<proteinExistence type="predicted"/>
<dbReference type="Pfam" id="PF00076">
    <property type="entry name" value="RRM_1"/>
    <property type="match status" value="1"/>
</dbReference>
<evidence type="ECO:0000256" key="1">
    <source>
        <dbReference type="ARBA" id="ARBA00004604"/>
    </source>
</evidence>
<dbReference type="SUPFAM" id="SSF54928">
    <property type="entry name" value="RNA-binding domain, RBD"/>
    <property type="match status" value="1"/>
</dbReference>
<keyword evidence="3" id="KW-0539">Nucleus</keyword>
<evidence type="ECO:0000313" key="6">
    <source>
        <dbReference type="EMBL" id="CAL5226161.1"/>
    </source>
</evidence>
<accession>A0ABP1G1T2</accession>
<organism evidence="6 7">
    <name type="scientific">Coccomyxa viridis</name>
    <dbReference type="NCBI Taxonomy" id="1274662"/>
    <lineage>
        <taxon>Eukaryota</taxon>
        <taxon>Viridiplantae</taxon>
        <taxon>Chlorophyta</taxon>
        <taxon>core chlorophytes</taxon>
        <taxon>Trebouxiophyceae</taxon>
        <taxon>Trebouxiophyceae incertae sedis</taxon>
        <taxon>Coccomyxaceae</taxon>
        <taxon>Coccomyxa</taxon>
    </lineage>
</organism>
<name>A0ABP1G1T2_9CHLO</name>
<dbReference type="PANTHER" id="PTHR46754">
    <property type="entry name" value="MKI67 FHA DOMAIN-INTERACTING NUCLEOLAR PHOSPHOPROTEIN"/>
    <property type="match status" value="1"/>
</dbReference>
<dbReference type="SMART" id="SM00360">
    <property type="entry name" value="RRM"/>
    <property type="match status" value="1"/>
</dbReference>
<dbReference type="PROSITE" id="PS50102">
    <property type="entry name" value="RRM"/>
    <property type="match status" value="1"/>
</dbReference>
<dbReference type="InterPro" id="IPR000504">
    <property type="entry name" value="RRM_dom"/>
</dbReference>